<dbReference type="AlphaFoldDB" id="A0A3B0RLP5"/>
<evidence type="ECO:0000256" key="9">
    <source>
        <dbReference type="ARBA" id="ARBA00023237"/>
    </source>
</evidence>
<dbReference type="EMBL" id="UOEJ01000038">
    <property type="protein sequence ID" value="VAV92957.1"/>
    <property type="molecule type" value="Genomic_DNA"/>
</dbReference>
<dbReference type="InterPro" id="IPR000531">
    <property type="entry name" value="Beta-barrel_TonB"/>
</dbReference>
<evidence type="ECO:0000259" key="10">
    <source>
        <dbReference type="Pfam" id="PF00593"/>
    </source>
</evidence>
<dbReference type="GO" id="GO:0006826">
    <property type="term" value="P:iron ion transport"/>
    <property type="evidence" value="ECO:0007669"/>
    <property type="project" value="UniProtKB-KW"/>
</dbReference>
<name>A0A3B0RLP5_9ZZZZ</name>
<evidence type="ECO:0000256" key="8">
    <source>
        <dbReference type="ARBA" id="ARBA00023136"/>
    </source>
</evidence>
<evidence type="ECO:0000256" key="2">
    <source>
        <dbReference type="ARBA" id="ARBA00022448"/>
    </source>
</evidence>
<keyword evidence="6" id="KW-0406">Ion transport</keyword>
<keyword evidence="2" id="KW-0813">Transport</keyword>
<gene>
    <name evidence="11" type="ORF">MNBD_ALPHA01-1914</name>
</gene>
<evidence type="ECO:0000256" key="1">
    <source>
        <dbReference type="ARBA" id="ARBA00004571"/>
    </source>
</evidence>
<dbReference type="InterPro" id="IPR036942">
    <property type="entry name" value="Beta-barrel_TonB_sf"/>
</dbReference>
<organism evidence="11">
    <name type="scientific">hydrothermal vent metagenome</name>
    <dbReference type="NCBI Taxonomy" id="652676"/>
    <lineage>
        <taxon>unclassified sequences</taxon>
        <taxon>metagenomes</taxon>
        <taxon>ecological metagenomes</taxon>
    </lineage>
</organism>
<evidence type="ECO:0000256" key="5">
    <source>
        <dbReference type="ARBA" id="ARBA00023004"/>
    </source>
</evidence>
<dbReference type="PROSITE" id="PS52016">
    <property type="entry name" value="TONB_DEPENDENT_REC_3"/>
    <property type="match status" value="1"/>
</dbReference>
<keyword evidence="4" id="KW-0812">Transmembrane</keyword>
<reference evidence="11" key="1">
    <citation type="submission" date="2018-06" db="EMBL/GenBank/DDBJ databases">
        <authorList>
            <person name="Zhirakovskaya E."/>
        </authorList>
    </citation>
    <scope>NUCLEOTIDE SEQUENCE</scope>
</reference>
<evidence type="ECO:0000313" key="11">
    <source>
        <dbReference type="EMBL" id="VAV92957.1"/>
    </source>
</evidence>
<dbReference type="InterPro" id="IPR039426">
    <property type="entry name" value="TonB-dep_rcpt-like"/>
</dbReference>
<keyword evidence="7" id="KW-0798">TonB box</keyword>
<dbReference type="Pfam" id="PF00593">
    <property type="entry name" value="TonB_dep_Rec_b-barrel"/>
    <property type="match status" value="1"/>
</dbReference>
<evidence type="ECO:0000256" key="6">
    <source>
        <dbReference type="ARBA" id="ARBA00023065"/>
    </source>
</evidence>
<proteinExistence type="predicted"/>
<dbReference type="PANTHER" id="PTHR32552">
    <property type="entry name" value="FERRICHROME IRON RECEPTOR-RELATED"/>
    <property type="match status" value="1"/>
</dbReference>
<accession>A0A3B0RLP5</accession>
<protein>
    <submittedName>
        <fullName evidence="11">TonB-dependent receptor</fullName>
    </submittedName>
</protein>
<dbReference type="Gene3D" id="2.40.170.20">
    <property type="entry name" value="TonB-dependent receptor, beta-barrel domain"/>
    <property type="match status" value="1"/>
</dbReference>
<keyword evidence="3" id="KW-0410">Iron transport</keyword>
<dbReference type="PANTHER" id="PTHR32552:SF81">
    <property type="entry name" value="TONB-DEPENDENT OUTER MEMBRANE RECEPTOR"/>
    <property type="match status" value="1"/>
</dbReference>
<sequence>PLNAPTAPGGPGNPINVLLDLELDVFNKIDIKSYAAFTQGTFQISDKISLTAGARYSYEKKDYFLNHVRASSGVPTVGNTTVKESWSSFTPMGSLDYKVNEDALVYASVTQGFKSGGFNGRPIAEGQVASFEPEKVLSYEVGFKTDWADNRLRLNGAVFYSDYTDMQLGSISADKDGILQLRIENAGKAKIKGFELEMQARPTANFDINGSLGYVDFEITELDAGVQDFTINSQTIKTPEWNASLGAQYTWDISDDSSMSLRGDWTYQSKTYQDAQNTEMVASPAYSLFNARLTYINDEGNWEMALFVTNLTDKAYIASGYQTLPSFGTANLIYGRPREWGLSVKKRF</sequence>
<evidence type="ECO:0000256" key="3">
    <source>
        <dbReference type="ARBA" id="ARBA00022496"/>
    </source>
</evidence>
<dbReference type="SUPFAM" id="SSF56935">
    <property type="entry name" value="Porins"/>
    <property type="match status" value="1"/>
</dbReference>
<keyword evidence="8" id="KW-0472">Membrane</keyword>
<feature type="non-terminal residue" evidence="11">
    <location>
        <position position="1"/>
    </location>
</feature>
<keyword evidence="11" id="KW-0675">Receptor</keyword>
<comment type="subcellular location">
    <subcellularLocation>
        <location evidence="1">Cell outer membrane</location>
        <topology evidence="1">Multi-pass membrane protein</topology>
    </subcellularLocation>
</comment>
<evidence type="ECO:0000256" key="4">
    <source>
        <dbReference type="ARBA" id="ARBA00022692"/>
    </source>
</evidence>
<keyword evidence="5" id="KW-0408">Iron</keyword>
<keyword evidence="9" id="KW-0998">Cell outer membrane</keyword>
<dbReference type="GO" id="GO:0009279">
    <property type="term" value="C:cell outer membrane"/>
    <property type="evidence" value="ECO:0007669"/>
    <property type="project" value="UniProtKB-SubCell"/>
</dbReference>
<feature type="domain" description="TonB-dependent receptor-like beta-barrel" evidence="10">
    <location>
        <begin position="10"/>
        <end position="311"/>
    </location>
</feature>
<evidence type="ECO:0000256" key="7">
    <source>
        <dbReference type="ARBA" id="ARBA00023077"/>
    </source>
</evidence>